<evidence type="ECO:0000313" key="4">
    <source>
        <dbReference type="Proteomes" id="UP001371456"/>
    </source>
</evidence>
<evidence type="ECO:0008006" key="5">
    <source>
        <dbReference type="Google" id="ProtNLM"/>
    </source>
</evidence>
<dbReference type="Proteomes" id="UP001371456">
    <property type="component" value="Unassembled WGS sequence"/>
</dbReference>
<evidence type="ECO:0000313" key="3">
    <source>
        <dbReference type="EMBL" id="KAK6786170.1"/>
    </source>
</evidence>
<dbReference type="InterPro" id="IPR004332">
    <property type="entry name" value="Transposase_MuDR"/>
</dbReference>
<name>A0AAN8TE52_SOLBU</name>
<dbReference type="AlphaFoldDB" id="A0AAN8TE52"/>
<dbReference type="EMBL" id="JBANQN010000006">
    <property type="protein sequence ID" value="KAK6786170.1"/>
    <property type="molecule type" value="Genomic_DNA"/>
</dbReference>
<dbReference type="Pfam" id="PF03108">
    <property type="entry name" value="DBD_Tnp_Mut"/>
    <property type="match status" value="1"/>
</dbReference>
<comment type="caution">
    <text evidence="3">The sequence shown here is derived from an EMBL/GenBank/DDBJ whole genome shotgun (WGS) entry which is preliminary data.</text>
</comment>
<proteinExistence type="predicted"/>
<evidence type="ECO:0000259" key="2">
    <source>
        <dbReference type="Pfam" id="PF26130"/>
    </source>
</evidence>
<sequence length="266" mass="30706">MDNYILTCFHHGVCVVGNPNPTYQREVDVFGVGIDKDHFSLVEFLSYTKDLRYTNVKEFYCEDNNELVQVTSDTQLLEFVEDLVDGDEFHVYVVQEVDELEKLPAPIGLLPWSGHVDESVDLPSSDTNVDAIPDEDDSDVDEELRSLRVERRNKRNHNLIKKRDRGKKTITEEVPIDAEAVGGVDLPGRRKSKKVRYDDECIVAIFELGMIFENAKEFRKALAKYAVEKNYQIKLRPNEAHRVRAKCKFKEKCKWLCYGAIDRDSL</sequence>
<organism evidence="3 4">
    <name type="scientific">Solanum bulbocastanum</name>
    <name type="common">Wild potato</name>
    <dbReference type="NCBI Taxonomy" id="147425"/>
    <lineage>
        <taxon>Eukaryota</taxon>
        <taxon>Viridiplantae</taxon>
        <taxon>Streptophyta</taxon>
        <taxon>Embryophyta</taxon>
        <taxon>Tracheophyta</taxon>
        <taxon>Spermatophyta</taxon>
        <taxon>Magnoliopsida</taxon>
        <taxon>eudicotyledons</taxon>
        <taxon>Gunneridae</taxon>
        <taxon>Pentapetalae</taxon>
        <taxon>asterids</taxon>
        <taxon>lamiids</taxon>
        <taxon>Solanales</taxon>
        <taxon>Solanaceae</taxon>
        <taxon>Solanoideae</taxon>
        <taxon>Solaneae</taxon>
        <taxon>Solanum</taxon>
    </lineage>
</organism>
<accession>A0AAN8TE52</accession>
<dbReference type="Pfam" id="PF26130">
    <property type="entry name" value="PB1-like"/>
    <property type="match status" value="1"/>
</dbReference>
<keyword evidence="4" id="KW-1185">Reference proteome</keyword>
<protein>
    <recommendedName>
        <fullName evidence="5">Transposase MuDR plant domain-containing protein</fullName>
    </recommendedName>
</protein>
<feature type="domain" description="Transposase MuDR plant" evidence="1">
    <location>
        <begin position="207"/>
        <end position="255"/>
    </location>
</feature>
<evidence type="ECO:0000259" key="1">
    <source>
        <dbReference type="Pfam" id="PF03108"/>
    </source>
</evidence>
<feature type="domain" description="PB1-like" evidence="2">
    <location>
        <begin position="1"/>
        <end position="94"/>
    </location>
</feature>
<dbReference type="InterPro" id="IPR058594">
    <property type="entry name" value="PB1-like_dom_pln"/>
</dbReference>
<reference evidence="3 4" key="1">
    <citation type="submission" date="2024-02" db="EMBL/GenBank/DDBJ databases">
        <title>de novo genome assembly of Solanum bulbocastanum strain 11H21.</title>
        <authorList>
            <person name="Hosaka A.J."/>
        </authorList>
    </citation>
    <scope>NUCLEOTIDE SEQUENCE [LARGE SCALE GENOMIC DNA]</scope>
    <source>
        <tissue evidence="3">Young leaves</tissue>
    </source>
</reference>
<gene>
    <name evidence="3" type="ORF">RDI58_014695</name>
</gene>